<evidence type="ECO:0000256" key="5">
    <source>
        <dbReference type="ARBA" id="ARBA00022747"/>
    </source>
</evidence>
<keyword evidence="2 9" id="KW-0489">Methyltransferase</keyword>
<evidence type="ECO:0000256" key="4">
    <source>
        <dbReference type="ARBA" id="ARBA00022691"/>
    </source>
</evidence>
<evidence type="ECO:0000313" key="9">
    <source>
        <dbReference type="EMBL" id="ALM74005.1"/>
    </source>
</evidence>
<gene>
    <name evidence="9" type="ORF">TBCH5v1_0025</name>
</gene>
<comment type="catalytic activity">
    <reaction evidence="6">
        <text>a 2'-deoxyadenosine in DNA + S-adenosyl-L-methionine = an N(6)-methyl-2'-deoxyadenosine in DNA + S-adenosyl-L-homocysteine + H(+)</text>
        <dbReference type="Rhea" id="RHEA:15197"/>
        <dbReference type="Rhea" id="RHEA-COMP:12418"/>
        <dbReference type="Rhea" id="RHEA-COMP:12419"/>
        <dbReference type="ChEBI" id="CHEBI:15378"/>
        <dbReference type="ChEBI" id="CHEBI:57856"/>
        <dbReference type="ChEBI" id="CHEBI:59789"/>
        <dbReference type="ChEBI" id="CHEBI:90615"/>
        <dbReference type="ChEBI" id="CHEBI:90616"/>
        <dbReference type="EC" id="2.1.1.72"/>
    </reaction>
</comment>
<dbReference type="PATRIC" id="fig|55802.8.peg.24"/>
<dbReference type="GeneID" id="26135326"/>
<dbReference type="SUPFAM" id="SSF53335">
    <property type="entry name" value="S-adenosyl-L-methionine-dependent methyltransferases"/>
    <property type="match status" value="1"/>
</dbReference>
<dbReference type="Pfam" id="PF02384">
    <property type="entry name" value="N6_Mtase"/>
    <property type="match status" value="1"/>
</dbReference>
<proteinExistence type="predicted"/>
<dbReference type="Proteomes" id="UP000066042">
    <property type="component" value="Chromosome"/>
</dbReference>
<dbReference type="InterPro" id="IPR002052">
    <property type="entry name" value="DNA_methylase_N6_adenine_CS"/>
</dbReference>
<dbReference type="PANTHER" id="PTHR42933">
    <property type="entry name" value="SLR6095 PROTEIN"/>
    <property type="match status" value="1"/>
</dbReference>
<protein>
    <recommendedName>
        <fullName evidence="1">site-specific DNA-methyltransferase (adenine-specific)</fullName>
        <ecNumber evidence="1">2.1.1.72</ecNumber>
    </recommendedName>
</protein>
<dbReference type="PROSITE" id="PS00092">
    <property type="entry name" value="N6_MTASE"/>
    <property type="match status" value="1"/>
</dbReference>
<feature type="domain" description="DNA methylase adenine-specific" evidence="7">
    <location>
        <begin position="164"/>
        <end position="481"/>
    </location>
</feature>
<evidence type="ECO:0000256" key="2">
    <source>
        <dbReference type="ARBA" id="ARBA00022603"/>
    </source>
</evidence>
<dbReference type="PANTHER" id="PTHR42933:SF3">
    <property type="entry name" value="TYPE I RESTRICTION ENZYME MJAVIII METHYLASE SUBUNIT"/>
    <property type="match status" value="1"/>
</dbReference>
<evidence type="ECO:0000259" key="7">
    <source>
        <dbReference type="Pfam" id="PF02384"/>
    </source>
</evidence>
<feature type="domain" description="N6 adenine-specific DNA methyltransferase N-terminal" evidence="8">
    <location>
        <begin position="22"/>
        <end position="155"/>
    </location>
</feature>
<dbReference type="InterPro" id="IPR038333">
    <property type="entry name" value="T1MK-like_N_sf"/>
</dbReference>
<keyword evidence="4" id="KW-0949">S-adenosyl-L-methionine</keyword>
<dbReference type="InterPro" id="IPR051537">
    <property type="entry name" value="DNA_Adenine_Mtase"/>
</dbReference>
<evidence type="ECO:0000259" key="8">
    <source>
        <dbReference type="Pfam" id="PF12161"/>
    </source>
</evidence>
<dbReference type="InterPro" id="IPR022749">
    <property type="entry name" value="D12N6_MeTrfase_N"/>
</dbReference>
<dbReference type="GO" id="GO:0003677">
    <property type="term" value="F:DNA binding"/>
    <property type="evidence" value="ECO:0007669"/>
    <property type="project" value="InterPro"/>
</dbReference>
<dbReference type="InterPro" id="IPR003356">
    <property type="entry name" value="DNA_methylase_A-5"/>
</dbReference>
<dbReference type="RefSeq" id="WP_056933048.1">
    <property type="nucleotide sequence ID" value="NZ_CP013050.1"/>
</dbReference>
<evidence type="ECO:0000256" key="6">
    <source>
        <dbReference type="ARBA" id="ARBA00047942"/>
    </source>
</evidence>
<dbReference type="EC" id="2.1.1.72" evidence="1"/>
<name>A0A0S1X892_THEBA</name>
<evidence type="ECO:0000256" key="3">
    <source>
        <dbReference type="ARBA" id="ARBA00022679"/>
    </source>
</evidence>
<keyword evidence="3 9" id="KW-0808">Transferase</keyword>
<dbReference type="GO" id="GO:0008170">
    <property type="term" value="F:N-methyltransferase activity"/>
    <property type="evidence" value="ECO:0007669"/>
    <property type="project" value="InterPro"/>
</dbReference>
<sequence length="515" mass="59954">MERKLTEYVKLKQNKTVTREELERVLKKAADLIRTRVDYKYILLLLFLKRLSDEWEKEFEGYVEKLVKEGLDRKTAEKIALQDKSAYTIAYPSEYLWRKLREKDIEKLPQNLSEALKKLAELNPNLRGVVDRFDFMEFMLHRDNAEILKQLFELFSGLDLRNASPDVLGDAYEWILRYFAPQKAKEGEVYTPREVIKLLVEILDPRPGEEVYDPALGSGGMLIGSYLHVKEKFGESEAKKLFLYGQEVNPTTYAIAEMNMMIHGIKDAKLAVGDTLLRPAFKEGEKLKRFDVVIANPPWNQDGYGEETLKKAEFREERFKYGYPPNNSADWAWIQHMLASARDNGRIGIVIDNGALFRGGAEKRIRSRIVKEDLLECVILLPEKLFYNTGAPGAIMIFNKSKPKERKGKVLFINASLEYEKHPEVRKLNRLGEKNIEKIVKAYEEFEDVEGFARVVSLDEIKENDFNLNVTLYVFPIEEEEEIDVKAEWEELKKINEEIIKVDKRIEGYLRELGY</sequence>
<reference evidence="9 10" key="1">
    <citation type="journal article" date="2016" name="Genome Announc.">
        <title>Complete genome sequence of the hyperthermophilic and piezophilic archaeon Thermococcus barophilus Ch5, capable of growth at the expense of hydrogenogenesis from carbon monoxide and formate.</title>
        <authorList>
            <person name="Oger P."/>
            <person name="Sokolova T.G."/>
            <person name="Kozhevnikova D.A."/>
            <person name="Taranov E.A."/>
            <person name="Vannier P."/>
            <person name="Lee H.S."/>
            <person name="Kwon K.K."/>
            <person name="Kang S.G."/>
            <person name="Lee J.H."/>
            <person name="Bonch-Osmolovskaya E.A."/>
            <person name="Lebedinsky A.V."/>
        </authorList>
    </citation>
    <scope>NUCLEOTIDE SEQUENCE [LARGE SCALE GENOMIC DNA]</scope>
    <source>
        <strain evidence="10">Ch5</strain>
    </source>
</reference>
<dbReference type="REBASE" id="131890">
    <property type="entry name" value="M.TbaCH5ORF25P"/>
</dbReference>
<evidence type="ECO:0000313" key="10">
    <source>
        <dbReference type="Proteomes" id="UP000066042"/>
    </source>
</evidence>
<dbReference type="InterPro" id="IPR029063">
    <property type="entry name" value="SAM-dependent_MTases_sf"/>
</dbReference>
<dbReference type="GO" id="GO:0032259">
    <property type="term" value="P:methylation"/>
    <property type="evidence" value="ECO:0007669"/>
    <property type="project" value="UniProtKB-KW"/>
</dbReference>
<dbReference type="GO" id="GO:0009007">
    <property type="term" value="F:site-specific DNA-methyltransferase (adenine-specific) activity"/>
    <property type="evidence" value="ECO:0007669"/>
    <property type="project" value="UniProtKB-EC"/>
</dbReference>
<dbReference type="PRINTS" id="PR00507">
    <property type="entry name" value="N12N6MTFRASE"/>
</dbReference>
<dbReference type="AlphaFoldDB" id="A0A0S1X892"/>
<dbReference type="Gene3D" id="1.20.1260.30">
    <property type="match status" value="1"/>
</dbReference>
<dbReference type="GO" id="GO:0009307">
    <property type="term" value="P:DNA restriction-modification system"/>
    <property type="evidence" value="ECO:0007669"/>
    <property type="project" value="UniProtKB-KW"/>
</dbReference>
<dbReference type="EMBL" id="CP013050">
    <property type="protein sequence ID" value="ALM74005.1"/>
    <property type="molecule type" value="Genomic_DNA"/>
</dbReference>
<dbReference type="Gene3D" id="3.40.50.150">
    <property type="entry name" value="Vaccinia Virus protein VP39"/>
    <property type="match status" value="1"/>
</dbReference>
<dbReference type="STRING" id="55802.TBCH5v1_0025"/>
<keyword evidence="5" id="KW-0680">Restriction system</keyword>
<accession>A0A0S1X892</accession>
<organism evidence="9 10">
    <name type="scientific">Thermococcus barophilus</name>
    <dbReference type="NCBI Taxonomy" id="55802"/>
    <lineage>
        <taxon>Archaea</taxon>
        <taxon>Methanobacteriati</taxon>
        <taxon>Methanobacteriota</taxon>
        <taxon>Thermococci</taxon>
        <taxon>Thermococcales</taxon>
        <taxon>Thermococcaceae</taxon>
        <taxon>Thermococcus</taxon>
    </lineage>
</organism>
<evidence type="ECO:0000256" key="1">
    <source>
        <dbReference type="ARBA" id="ARBA00011900"/>
    </source>
</evidence>
<dbReference type="Pfam" id="PF12161">
    <property type="entry name" value="HsdM_N"/>
    <property type="match status" value="1"/>
</dbReference>